<evidence type="ECO:0000313" key="2">
    <source>
        <dbReference type="Proteomes" id="UP001607303"/>
    </source>
</evidence>
<dbReference type="Proteomes" id="UP001607303">
    <property type="component" value="Unassembled WGS sequence"/>
</dbReference>
<proteinExistence type="predicted"/>
<protein>
    <submittedName>
        <fullName evidence="1">Uncharacterized protein</fullName>
    </submittedName>
</protein>
<sequence>MADEGYGRRSEVCPGVATTAAAVAASSVSSLPTLVLLVQTVMDTPMPWKLNDSKNQPGNIEMIIWSLGRCICTTPLTGFSRFPDKLVNSGIYLIYWYLLTIWDNRKRQDAVSALRTRMMFFGSIGIASKKRNVCEKGRKWGKKNGEHRRHPKCGHRVVRTTTAT</sequence>
<dbReference type="AlphaFoldDB" id="A0ABD2AU34"/>
<name>A0ABD2AU34_VESMC</name>
<reference evidence="1 2" key="1">
    <citation type="journal article" date="2024" name="Ann. Entomol. Soc. Am.">
        <title>Genomic analyses of the southern and eastern yellowjacket wasps (Hymenoptera: Vespidae) reveal evolutionary signatures of social life.</title>
        <authorList>
            <person name="Catto M.A."/>
            <person name="Caine P.B."/>
            <person name="Orr S.E."/>
            <person name="Hunt B.G."/>
            <person name="Goodisman M.A.D."/>
        </authorList>
    </citation>
    <scope>NUCLEOTIDE SEQUENCE [LARGE SCALE GENOMIC DNA]</scope>
    <source>
        <strain evidence="1">232</strain>
        <tissue evidence="1">Head and thorax</tissue>
    </source>
</reference>
<comment type="caution">
    <text evidence="1">The sequence shown here is derived from an EMBL/GenBank/DDBJ whole genome shotgun (WGS) entry which is preliminary data.</text>
</comment>
<dbReference type="EMBL" id="JAYRBN010000114">
    <property type="protein sequence ID" value="KAL2723445.1"/>
    <property type="molecule type" value="Genomic_DNA"/>
</dbReference>
<evidence type="ECO:0000313" key="1">
    <source>
        <dbReference type="EMBL" id="KAL2723445.1"/>
    </source>
</evidence>
<accession>A0ABD2AU34</accession>
<keyword evidence="2" id="KW-1185">Reference proteome</keyword>
<organism evidence="1 2">
    <name type="scientific">Vespula maculifrons</name>
    <name type="common">Eastern yellow jacket</name>
    <name type="synonym">Wasp</name>
    <dbReference type="NCBI Taxonomy" id="7453"/>
    <lineage>
        <taxon>Eukaryota</taxon>
        <taxon>Metazoa</taxon>
        <taxon>Ecdysozoa</taxon>
        <taxon>Arthropoda</taxon>
        <taxon>Hexapoda</taxon>
        <taxon>Insecta</taxon>
        <taxon>Pterygota</taxon>
        <taxon>Neoptera</taxon>
        <taxon>Endopterygota</taxon>
        <taxon>Hymenoptera</taxon>
        <taxon>Apocrita</taxon>
        <taxon>Aculeata</taxon>
        <taxon>Vespoidea</taxon>
        <taxon>Vespidae</taxon>
        <taxon>Vespinae</taxon>
        <taxon>Vespula</taxon>
    </lineage>
</organism>
<gene>
    <name evidence="1" type="ORF">V1477_019296</name>
</gene>